<reference evidence="6 11" key="4">
    <citation type="submission" date="2019-09" db="EMBL/GenBank/DDBJ databases">
        <title>Draft genome sequences of 48 bacterial type strains from the CCUG.</title>
        <authorList>
            <person name="Tunovic T."/>
            <person name="Pineiro-Iglesias B."/>
            <person name="Unosson C."/>
            <person name="Inganas E."/>
            <person name="Ohlen M."/>
            <person name="Cardew S."/>
            <person name="Jensie-Markopoulos S."/>
            <person name="Salva-Serra F."/>
            <person name="Jaen-Luchoro D."/>
            <person name="Karlsson R."/>
            <person name="Svensson-Stadler L."/>
            <person name="Chun J."/>
            <person name="Moore E."/>
        </authorList>
    </citation>
    <scope>NUCLEOTIDE SEQUENCE [LARGE SCALE GENOMIC DNA]</scope>
    <source>
        <strain evidence="6 11">CCUG 53116</strain>
    </source>
</reference>
<dbReference type="EMBL" id="LT629709">
    <property type="protein sequence ID" value="SDP66197.1"/>
    <property type="molecule type" value="Genomic_DNA"/>
</dbReference>
<dbReference type="Proteomes" id="UP000460142">
    <property type="component" value="Unassembled WGS sequence"/>
</dbReference>
<dbReference type="InterPro" id="IPR005119">
    <property type="entry name" value="LysR_subst-bd"/>
</dbReference>
<reference evidence="7" key="3">
    <citation type="submission" date="2017-01" db="EMBL/GenBank/DDBJ databases">
        <authorList>
            <person name="Mah S.A."/>
            <person name="Swanson W.J."/>
            <person name="Moy G.W."/>
            <person name="Vacquier V.D."/>
        </authorList>
    </citation>
    <scope>NUCLEOTIDE SEQUENCE [LARGE SCALE GENOMIC DNA]</scope>
    <source>
        <strain evidence="7">MT1</strain>
    </source>
</reference>
<dbReference type="Proteomes" id="UP000186756">
    <property type="component" value="Unassembled WGS sequence"/>
</dbReference>
<reference evidence="8 10" key="1">
    <citation type="submission" date="2016-10" db="EMBL/GenBank/DDBJ databases">
        <authorList>
            <person name="de Groot N.N."/>
        </authorList>
    </citation>
    <scope>NUCLEOTIDE SEQUENCE [LARGE SCALE GENOMIC DNA]</scope>
    <source>
        <strain evidence="8 10">BS3776</strain>
    </source>
</reference>
<dbReference type="Gene3D" id="3.40.190.290">
    <property type="match status" value="1"/>
</dbReference>
<dbReference type="InterPro" id="IPR058163">
    <property type="entry name" value="LysR-type_TF_proteobact-type"/>
</dbReference>
<reference evidence="9" key="2">
    <citation type="submission" date="2017-01" db="EMBL/GenBank/DDBJ databases">
        <authorList>
            <person name="Poblete-Castro I."/>
        </authorList>
    </citation>
    <scope>NUCLEOTIDE SEQUENCE [LARGE SCALE GENOMIC DNA]</scope>
    <source>
        <strain evidence="9">DSM 18361 / CCUG 53116 / MT1</strain>
    </source>
</reference>
<evidence type="ECO:0000313" key="11">
    <source>
        <dbReference type="Proteomes" id="UP000460142"/>
    </source>
</evidence>
<evidence type="ECO:0000313" key="6">
    <source>
        <dbReference type="EMBL" id="KAB0487765.1"/>
    </source>
</evidence>
<evidence type="ECO:0000313" key="8">
    <source>
        <dbReference type="EMBL" id="SDP66197.1"/>
    </source>
</evidence>
<organism evidence="8 10">
    <name type="scientific">Pseudomonas reinekei</name>
    <dbReference type="NCBI Taxonomy" id="395598"/>
    <lineage>
        <taxon>Bacteria</taxon>
        <taxon>Pseudomonadati</taxon>
        <taxon>Pseudomonadota</taxon>
        <taxon>Gammaproteobacteria</taxon>
        <taxon>Pseudomonadales</taxon>
        <taxon>Pseudomonadaceae</taxon>
        <taxon>Pseudomonas</taxon>
    </lineage>
</organism>
<evidence type="ECO:0000313" key="10">
    <source>
        <dbReference type="Proteomes" id="UP000198549"/>
    </source>
</evidence>
<dbReference type="SUPFAM" id="SSF53850">
    <property type="entry name" value="Periplasmic binding protein-like II"/>
    <property type="match status" value="1"/>
</dbReference>
<evidence type="ECO:0000256" key="4">
    <source>
        <dbReference type="ARBA" id="ARBA00023163"/>
    </source>
</evidence>
<accession>A0A1H0UIY8</accession>
<keyword evidence="2" id="KW-0805">Transcription regulation</keyword>
<protein>
    <submittedName>
        <fullName evidence="8">DNA-binding transcriptional regulator, LysR family</fullName>
    </submittedName>
    <submittedName>
        <fullName evidence="6">LysR family transcriptional regulator</fullName>
    </submittedName>
</protein>
<dbReference type="EMBL" id="VZPS01000002">
    <property type="protein sequence ID" value="KAB0487765.1"/>
    <property type="molecule type" value="Genomic_DNA"/>
</dbReference>
<dbReference type="Pfam" id="PF03466">
    <property type="entry name" value="LysR_substrate"/>
    <property type="match status" value="1"/>
</dbReference>
<dbReference type="OrthoDB" id="570111at2"/>
<feature type="domain" description="HTH lysR-type" evidence="5">
    <location>
        <begin position="6"/>
        <end position="63"/>
    </location>
</feature>
<dbReference type="GO" id="GO:0003700">
    <property type="term" value="F:DNA-binding transcription factor activity"/>
    <property type="evidence" value="ECO:0007669"/>
    <property type="project" value="InterPro"/>
</dbReference>
<evidence type="ECO:0000256" key="3">
    <source>
        <dbReference type="ARBA" id="ARBA00023125"/>
    </source>
</evidence>
<dbReference type="PRINTS" id="PR00039">
    <property type="entry name" value="HTHLYSR"/>
</dbReference>
<evidence type="ECO:0000313" key="9">
    <source>
        <dbReference type="Proteomes" id="UP000186756"/>
    </source>
</evidence>
<dbReference type="Pfam" id="PF00126">
    <property type="entry name" value="HTH_1"/>
    <property type="match status" value="1"/>
</dbReference>
<dbReference type="GO" id="GO:0006351">
    <property type="term" value="P:DNA-templated transcription"/>
    <property type="evidence" value="ECO:0007669"/>
    <property type="project" value="TreeGrafter"/>
</dbReference>
<dbReference type="GO" id="GO:0043565">
    <property type="term" value="F:sequence-specific DNA binding"/>
    <property type="evidence" value="ECO:0007669"/>
    <property type="project" value="TreeGrafter"/>
</dbReference>
<name>A0A1H0UIY8_PSERE</name>
<sequence length="301" mass="33435">MAADQLNWDDLKVFLAVARTGNLVKAARKLRIDQSTVSRRVTQLEYALGASLFERSHTGLALNGFGAELLESVQSMDTGFAALTATLDRKSSALHGPVRIGTMEGIATLYLSSRLAQFHREYPAITVELVTSTQQLYVTHREADVFLGFFKPQGKGLDAEHMGRFSLHLYASHGYLEQQGCPENVDALSQHKFVGYIDDLIQIDAVRWLEDAVSKPVLVFQSTSMLAQMVAASEGVGIVLLPEFADAGRFGLRRVLGDEVRVTRDLWLSVHRELRYVPRIKAAVSFLEKLLLKDPLFAQTD</sequence>
<dbReference type="AlphaFoldDB" id="A0A1H0UIY8"/>
<dbReference type="Gene3D" id="1.10.10.10">
    <property type="entry name" value="Winged helix-like DNA-binding domain superfamily/Winged helix DNA-binding domain"/>
    <property type="match status" value="1"/>
</dbReference>
<evidence type="ECO:0000256" key="1">
    <source>
        <dbReference type="ARBA" id="ARBA00009437"/>
    </source>
</evidence>
<gene>
    <name evidence="7" type="ORF">BVK86_02680</name>
    <name evidence="6" type="ORF">F7R15_02690</name>
    <name evidence="8" type="ORF">SAMN04490202_5439</name>
</gene>
<evidence type="ECO:0000313" key="7">
    <source>
        <dbReference type="EMBL" id="OLU05200.1"/>
    </source>
</evidence>
<dbReference type="EMBL" id="MSTQ01000002">
    <property type="protein sequence ID" value="OLU05200.1"/>
    <property type="molecule type" value="Genomic_DNA"/>
</dbReference>
<dbReference type="RefSeq" id="WP_075944957.1">
    <property type="nucleotide sequence ID" value="NZ_LT629709.1"/>
</dbReference>
<dbReference type="PANTHER" id="PTHR30537:SF3">
    <property type="entry name" value="TRANSCRIPTIONAL REGULATORY PROTEIN"/>
    <property type="match status" value="1"/>
</dbReference>
<proteinExistence type="inferred from homology"/>
<keyword evidence="3 8" id="KW-0238">DNA-binding</keyword>
<dbReference type="PROSITE" id="PS50931">
    <property type="entry name" value="HTH_LYSR"/>
    <property type="match status" value="1"/>
</dbReference>
<evidence type="ECO:0000256" key="2">
    <source>
        <dbReference type="ARBA" id="ARBA00023015"/>
    </source>
</evidence>
<dbReference type="SUPFAM" id="SSF46785">
    <property type="entry name" value="Winged helix' DNA-binding domain"/>
    <property type="match status" value="1"/>
</dbReference>
<comment type="similarity">
    <text evidence="1">Belongs to the LysR transcriptional regulatory family.</text>
</comment>
<dbReference type="Proteomes" id="UP000198549">
    <property type="component" value="Chromosome I"/>
</dbReference>
<dbReference type="InterPro" id="IPR036390">
    <property type="entry name" value="WH_DNA-bd_sf"/>
</dbReference>
<keyword evidence="4" id="KW-0804">Transcription</keyword>
<evidence type="ECO:0000259" key="5">
    <source>
        <dbReference type="PROSITE" id="PS50931"/>
    </source>
</evidence>
<dbReference type="InterPro" id="IPR000847">
    <property type="entry name" value="LysR_HTH_N"/>
</dbReference>
<dbReference type="PANTHER" id="PTHR30537">
    <property type="entry name" value="HTH-TYPE TRANSCRIPTIONAL REGULATOR"/>
    <property type="match status" value="1"/>
</dbReference>
<keyword evidence="9" id="KW-1185">Reference proteome</keyword>
<dbReference type="InterPro" id="IPR036388">
    <property type="entry name" value="WH-like_DNA-bd_sf"/>
</dbReference>